<dbReference type="EMBL" id="SOFD01000005">
    <property type="protein sequence ID" value="TFB81749.1"/>
    <property type="molecule type" value="Genomic_DNA"/>
</dbReference>
<evidence type="ECO:0000256" key="1">
    <source>
        <dbReference type="SAM" id="SignalP"/>
    </source>
</evidence>
<gene>
    <name evidence="3" type="ORF">E3O21_02840</name>
    <name evidence="2" type="ORF">SAMN05216368_106263</name>
</gene>
<feature type="signal peptide" evidence="1">
    <location>
        <begin position="1"/>
        <end position="25"/>
    </location>
</feature>
<dbReference type="EMBL" id="FNIB01000006">
    <property type="protein sequence ID" value="SDN66680.1"/>
    <property type="molecule type" value="Genomic_DNA"/>
</dbReference>
<accession>A0A4R8VF73</accession>
<name>A0A4R8VF73_9MICO</name>
<evidence type="ECO:0000313" key="2">
    <source>
        <dbReference type="EMBL" id="SDN66680.1"/>
    </source>
</evidence>
<reference evidence="2 4" key="1">
    <citation type="submission" date="2016-10" db="EMBL/GenBank/DDBJ databases">
        <authorList>
            <person name="Varghese N."/>
            <person name="Submissions S."/>
        </authorList>
    </citation>
    <scope>NUCLEOTIDE SEQUENCE [LARGE SCALE GENOMIC DNA]</scope>
    <source>
        <strain evidence="2 4">CGMCC 1.11215</strain>
    </source>
</reference>
<dbReference type="Proteomes" id="UP000199639">
    <property type="component" value="Unassembled WGS sequence"/>
</dbReference>
<evidence type="ECO:0000313" key="5">
    <source>
        <dbReference type="Proteomes" id="UP000298252"/>
    </source>
</evidence>
<evidence type="ECO:0000313" key="4">
    <source>
        <dbReference type="Proteomes" id="UP000199639"/>
    </source>
</evidence>
<sequence>MKVPLKLGLFGVGLAALFTASFATAGAVVPSQTTAAWTQPTEEHVMDSNDTQLAASVKGLSMEQDGFLLGEISSPGMADQEGTLAFTISNATGTPVTDFEASHDKKLHLIIVRTDGTQFRHVHPTMDAHGVWSLPWKWNAAGSYRVYADIVPAATGQNITLTRTVQAAGEFTPATPAPVSAADTVDGYNVDLAGTLSTSEQAMLTVSVSRDGEPVTTLQPYLGSYGHLVALREGDLAYLHVHPEGEAPRPGAVSGPDVTFMTEAPTPGRYLLYLDFQVDEQVHTAQFVLTATGPAQFADPGEPAEHSGH</sequence>
<reference evidence="3 5" key="2">
    <citation type="submission" date="2019-03" db="EMBL/GenBank/DDBJ databases">
        <title>Genomics of glacier-inhabiting Cryobacterium strains.</title>
        <authorList>
            <person name="Liu Q."/>
            <person name="Xin Y.-H."/>
        </authorList>
    </citation>
    <scope>NUCLEOTIDE SEQUENCE [LARGE SCALE GENOMIC DNA]</scope>
    <source>
        <strain evidence="3 5">Hh8</strain>
    </source>
</reference>
<dbReference type="AlphaFoldDB" id="A0A4R8VF73"/>
<dbReference type="Proteomes" id="UP000298252">
    <property type="component" value="Unassembled WGS sequence"/>
</dbReference>
<organism evidence="2 4">
    <name type="scientific">Cryobacterium flavum</name>
    <dbReference type="NCBI Taxonomy" id="1424659"/>
    <lineage>
        <taxon>Bacteria</taxon>
        <taxon>Bacillati</taxon>
        <taxon>Actinomycetota</taxon>
        <taxon>Actinomycetes</taxon>
        <taxon>Micrococcales</taxon>
        <taxon>Microbacteriaceae</taxon>
        <taxon>Cryobacterium</taxon>
    </lineage>
</organism>
<dbReference type="STRING" id="1424659.SAMN05216368_106263"/>
<evidence type="ECO:0000313" key="3">
    <source>
        <dbReference type="EMBL" id="TFB81749.1"/>
    </source>
</evidence>
<keyword evidence="5" id="KW-1185">Reference proteome</keyword>
<keyword evidence="1" id="KW-0732">Signal</keyword>
<proteinExistence type="predicted"/>
<protein>
    <submittedName>
        <fullName evidence="3">Heavy-metal-associated domain-containing protein</fullName>
    </submittedName>
</protein>
<feature type="chain" id="PRO_5038407671" evidence="1">
    <location>
        <begin position="26"/>
        <end position="309"/>
    </location>
</feature>